<keyword evidence="3" id="KW-0479">Metal-binding</keyword>
<gene>
    <name evidence="8" type="ORF">H9932_04565</name>
</gene>
<dbReference type="Gene3D" id="3.90.79.10">
    <property type="entry name" value="Nucleoside Triphosphate Pyrophosphohydrolase"/>
    <property type="match status" value="1"/>
</dbReference>
<keyword evidence="6" id="KW-0464">Manganese</keyword>
<accession>A0A9D2PXF2</accession>
<evidence type="ECO:0000256" key="2">
    <source>
        <dbReference type="ARBA" id="ARBA00001946"/>
    </source>
</evidence>
<comment type="caution">
    <text evidence="8">The sequence shown here is derived from an EMBL/GenBank/DDBJ whole genome shotgun (WGS) entry which is preliminary data.</text>
</comment>
<evidence type="ECO:0000256" key="6">
    <source>
        <dbReference type="ARBA" id="ARBA00023211"/>
    </source>
</evidence>
<dbReference type="AlphaFoldDB" id="A0A9D2PXF2"/>
<dbReference type="PROSITE" id="PS51462">
    <property type="entry name" value="NUDIX"/>
    <property type="match status" value="1"/>
</dbReference>
<dbReference type="InterPro" id="IPR015797">
    <property type="entry name" value="NUDIX_hydrolase-like_dom_sf"/>
</dbReference>
<evidence type="ECO:0000256" key="1">
    <source>
        <dbReference type="ARBA" id="ARBA00001936"/>
    </source>
</evidence>
<reference evidence="8" key="2">
    <citation type="submission" date="2021-04" db="EMBL/GenBank/DDBJ databases">
        <authorList>
            <person name="Gilroy R."/>
        </authorList>
    </citation>
    <scope>NUCLEOTIDE SEQUENCE</scope>
    <source>
        <strain evidence="8">CHK130-7132</strain>
    </source>
</reference>
<dbReference type="EMBL" id="DWWC01000092">
    <property type="protein sequence ID" value="HJC68939.1"/>
    <property type="molecule type" value="Genomic_DNA"/>
</dbReference>
<proteinExistence type="predicted"/>
<sequence>MPDPATAPRRRLARLVERPDPRRWGWPALPPATPDEHHLLRRSAVLVLAAPSGDEDLAFLLVRRSRRMRHHPGELAFPGGGIDPGEDPVDAALRECREETGMILPRQLVLGTLPALHVRVSGNVVTPVLAWSPHEAREHRPAAARDLESDAVGWVRRRRLVDPERRVTVCDGEGFTGPGFLTDGGVIWGFTGNVLHWILQETGWERPWDATRTHHLSG</sequence>
<evidence type="ECO:0000313" key="9">
    <source>
        <dbReference type="Proteomes" id="UP000823854"/>
    </source>
</evidence>
<dbReference type="InterPro" id="IPR045121">
    <property type="entry name" value="CoAse"/>
</dbReference>
<dbReference type="InterPro" id="IPR000086">
    <property type="entry name" value="NUDIX_hydrolase_dom"/>
</dbReference>
<dbReference type="GO" id="GO:0010945">
    <property type="term" value="F:coenzyme A diphosphatase activity"/>
    <property type="evidence" value="ECO:0007669"/>
    <property type="project" value="InterPro"/>
</dbReference>
<dbReference type="Pfam" id="PF00293">
    <property type="entry name" value="NUDIX"/>
    <property type="match status" value="1"/>
</dbReference>
<evidence type="ECO:0000256" key="5">
    <source>
        <dbReference type="ARBA" id="ARBA00022842"/>
    </source>
</evidence>
<organism evidence="8 9">
    <name type="scientific">Candidatus Brachybacterium intestinipullorum</name>
    <dbReference type="NCBI Taxonomy" id="2838512"/>
    <lineage>
        <taxon>Bacteria</taxon>
        <taxon>Bacillati</taxon>
        <taxon>Actinomycetota</taxon>
        <taxon>Actinomycetes</taxon>
        <taxon>Micrococcales</taxon>
        <taxon>Dermabacteraceae</taxon>
        <taxon>Brachybacterium</taxon>
    </lineage>
</organism>
<keyword evidence="5" id="KW-0460">Magnesium</keyword>
<dbReference type="GO" id="GO:0046872">
    <property type="term" value="F:metal ion binding"/>
    <property type="evidence" value="ECO:0007669"/>
    <property type="project" value="UniProtKB-KW"/>
</dbReference>
<comment type="cofactor">
    <cofactor evidence="2">
        <name>Mg(2+)</name>
        <dbReference type="ChEBI" id="CHEBI:18420"/>
    </cofactor>
</comment>
<reference evidence="8" key="1">
    <citation type="journal article" date="2021" name="PeerJ">
        <title>Extensive microbial diversity within the chicken gut microbiome revealed by metagenomics and culture.</title>
        <authorList>
            <person name="Gilroy R."/>
            <person name="Ravi A."/>
            <person name="Getino M."/>
            <person name="Pursley I."/>
            <person name="Horton D.L."/>
            <person name="Alikhan N.F."/>
            <person name="Baker D."/>
            <person name="Gharbi K."/>
            <person name="Hall N."/>
            <person name="Watson M."/>
            <person name="Adriaenssens E.M."/>
            <person name="Foster-Nyarko E."/>
            <person name="Jarju S."/>
            <person name="Secka A."/>
            <person name="Antonio M."/>
            <person name="Oren A."/>
            <person name="Chaudhuri R.R."/>
            <person name="La Ragione R."/>
            <person name="Hildebrand F."/>
            <person name="Pallen M.J."/>
        </authorList>
    </citation>
    <scope>NUCLEOTIDE SEQUENCE</scope>
    <source>
        <strain evidence="8">CHK130-7132</strain>
    </source>
</reference>
<keyword evidence="4" id="KW-0378">Hydrolase</keyword>
<feature type="domain" description="Nudix hydrolase" evidence="7">
    <location>
        <begin position="39"/>
        <end position="182"/>
    </location>
</feature>
<dbReference type="PANTHER" id="PTHR12992:SF11">
    <property type="entry name" value="MITOCHONDRIAL COENZYME A DIPHOSPHATASE NUDT8"/>
    <property type="match status" value="1"/>
</dbReference>
<protein>
    <submittedName>
        <fullName evidence="8">CoA pyrophosphatase</fullName>
    </submittedName>
</protein>
<comment type="cofactor">
    <cofactor evidence="1">
        <name>Mn(2+)</name>
        <dbReference type="ChEBI" id="CHEBI:29035"/>
    </cofactor>
</comment>
<dbReference type="Proteomes" id="UP000823854">
    <property type="component" value="Unassembled WGS sequence"/>
</dbReference>
<name>A0A9D2PXF2_9MICO</name>
<dbReference type="PANTHER" id="PTHR12992">
    <property type="entry name" value="NUDIX HYDROLASE"/>
    <property type="match status" value="1"/>
</dbReference>
<evidence type="ECO:0000256" key="4">
    <source>
        <dbReference type="ARBA" id="ARBA00022801"/>
    </source>
</evidence>
<evidence type="ECO:0000313" key="8">
    <source>
        <dbReference type="EMBL" id="HJC68939.1"/>
    </source>
</evidence>
<dbReference type="CDD" id="cd03426">
    <property type="entry name" value="NUDIX_CoAse_Nudt7"/>
    <property type="match status" value="1"/>
</dbReference>
<evidence type="ECO:0000259" key="7">
    <source>
        <dbReference type="PROSITE" id="PS51462"/>
    </source>
</evidence>
<evidence type="ECO:0000256" key="3">
    <source>
        <dbReference type="ARBA" id="ARBA00022723"/>
    </source>
</evidence>
<dbReference type="SUPFAM" id="SSF55811">
    <property type="entry name" value="Nudix"/>
    <property type="match status" value="1"/>
</dbReference>